<evidence type="ECO:0000256" key="3">
    <source>
        <dbReference type="ARBA" id="ARBA00022801"/>
    </source>
</evidence>
<evidence type="ECO:0000313" key="7">
    <source>
        <dbReference type="Proteomes" id="UP001165079"/>
    </source>
</evidence>
<dbReference type="SUPFAM" id="SSF53474">
    <property type="entry name" value="alpha/beta-Hydrolases"/>
    <property type="match status" value="1"/>
</dbReference>
<proteinExistence type="inferred from homology"/>
<dbReference type="InterPro" id="IPR010497">
    <property type="entry name" value="Epoxide_hydro_N"/>
</dbReference>
<dbReference type="InterPro" id="IPR016292">
    <property type="entry name" value="Epoxide_hydrolase"/>
</dbReference>
<reference evidence="6" key="1">
    <citation type="submission" date="2023-03" db="EMBL/GenBank/DDBJ databases">
        <title>Actinorhabdospora filicis NBRC 111898.</title>
        <authorList>
            <person name="Ichikawa N."/>
            <person name="Sato H."/>
            <person name="Tonouchi N."/>
        </authorList>
    </citation>
    <scope>NUCLEOTIDE SEQUENCE</scope>
    <source>
        <strain evidence="6">NBRC 111898</strain>
    </source>
</reference>
<keyword evidence="3" id="KW-0378">Hydrolase</keyword>
<organism evidence="6 7">
    <name type="scientific">Actinorhabdospora filicis</name>
    <dbReference type="NCBI Taxonomy" id="1785913"/>
    <lineage>
        <taxon>Bacteria</taxon>
        <taxon>Bacillati</taxon>
        <taxon>Actinomycetota</taxon>
        <taxon>Actinomycetes</taxon>
        <taxon>Micromonosporales</taxon>
        <taxon>Micromonosporaceae</taxon>
        <taxon>Actinorhabdospora</taxon>
    </lineage>
</organism>
<dbReference type="GO" id="GO:0097176">
    <property type="term" value="P:epoxide metabolic process"/>
    <property type="evidence" value="ECO:0007669"/>
    <property type="project" value="TreeGrafter"/>
</dbReference>
<feature type="active site" description="Proton donor" evidence="4">
    <location>
        <position position="311"/>
    </location>
</feature>
<dbReference type="Proteomes" id="UP001165079">
    <property type="component" value="Unassembled WGS sequence"/>
</dbReference>
<dbReference type="GO" id="GO:0004301">
    <property type="term" value="F:epoxide hydrolase activity"/>
    <property type="evidence" value="ECO:0007669"/>
    <property type="project" value="TreeGrafter"/>
</dbReference>
<sequence length="388" mass="42348">MRLMGCYGEACVMTDNTAISPFTIDVPQADLDDLGYRLDRVRWTSVLPEGEYGVSLDRLQRLVAHWRDAFDWRATEAAINAHPQFTTDIDGQNIHFLHVRSPEPGALPLLLTHGWPGSIVEFLDVIGPLSDPRAHGGDPATAFHLVIPSLPGMGFSGPTTAAGWGTRRTAAAWVTLMGRLGYGERYGVAGNDAGSMINPEIARLDPDHVIGAHVTQVWSFPSGDPAEFEGLSGEDMAALGVLKDFWDNKGAFNIVQSQQPQTLAHALSDSPAGLLGWQLQLFDDNLDDEFIIANVALTWFTGTAGSALRFYREDALDTDRPTEPTTVPLGLSAAAEGDFKSIRRFAERDHKAITHWRVNEGVFGHYAAHTASDVNIGDIRDFFAELRG</sequence>
<evidence type="ECO:0000256" key="2">
    <source>
        <dbReference type="ARBA" id="ARBA00022797"/>
    </source>
</evidence>
<feature type="active site" description="Proton acceptor" evidence="4">
    <location>
        <position position="365"/>
    </location>
</feature>
<comment type="caution">
    <text evidence="6">The sequence shown here is derived from an EMBL/GenBank/DDBJ whole genome shotgun (WGS) entry which is preliminary data.</text>
</comment>
<feature type="active site" description="Nucleophile" evidence="4">
    <location>
        <position position="192"/>
    </location>
</feature>
<dbReference type="PIRSF" id="PIRSF001112">
    <property type="entry name" value="Epoxide_hydrolase"/>
    <property type="match status" value="1"/>
</dbReference>
<dbReference type="Gene3D" id="3.40.50.1820">
    <property type="entry name" value="alpha/beta hydrolase"/>
    <property type="match status" value="1"/>
</dbReference>
<dbReference type="PANTHER" id="PTHR21661:SF35">
    <property type="entry name" value="EPOXIDE HYDROLASE"/>
    <property type="match status" value="1"/>
</dbReference>
<comment type="similarity">
    <text evidence="1">Belongs to the peptidase S33 family.</text>
</comment>
<dbReference type="InterPro" id="IPR029058">
    <property type="entry name" value="AB_hydrolase_fold"/>
</dbReference>
<evidence type="ECO:0000256" key="4">
    <source>
        <dbReference type="PIRSR" id="PIRSR001112-1"/>
    </source>
</evidence>
<dbReference type="EMBL" id="BSTX01000002">
    <property type="protein sequence ID" value="GLZ78287.1"/>
    <property type="molecule type" value="Genomic_DNA"/>
</dbReference>
<dbReference type="PANTHER" id="PTHR21661">
    <property type="entry name" value="EPOXIDE HYDROLASE 1-RELATED"/>
    <property type="match status" value="1"/>
</dbReference>
<accession>A0A9W6SM33</accession>
<evidence type="ECO:0000256" key="1">
    <source>
        <dbReference type="ARBA" id="ARBA00010088"/>
    </source>
</evidence>
<evidence type="ECO:0000259" key="5">
    <source>
        <dbReference type="Pfam" id="PF06441"/>
    </source>
</evidence>
<protein>
    <recommendedName>
        <fullName evidence="5">Epoxide hydrolase N-terminal domain-containing protein</fullName>
    </recommendedName>
</protein>
<name>A0A9W6SM33_9ACTN</name>
<evidence type="ECO:0000313" key="6">
    <source>
        <dbReference type="EMBL" id="GLZ78287.1"/>
    </source>
</evidence>
<dbReference type="AlphaFoldDB" id="A0A9W6SM33"/>
<keyword evidence="7" id="KW-1185">Reference proteome</keyword>
<dbReference type="Pfam" id="PF06441">
    <property type="entry name" value="EHN"/>
    <property type="match status" value="1"/>
</dbReference>
<feature type="domain" description="Epoxide hydrolase N-terminal" evidence="5">
    <location>
        <begin position="19"/>
        <end position="122"/>
    </location>
</feature>
<keyword evidence="2" id="KW-0058">Aromatic hydrocarbons catabolism</keyword>
<gene>
    <name evidence="6" type="ORF">Afil01_30940</name>
</gene>